<keyword evidence="8" id="KW-1185">Reference proteome</keyword>
<evidence type="ECO:0000256" key="3">
    <source>
        <dbReference type="ARBA" id="ARBA00023239"/>
    </source>
</evidence>
<gene>
    <name evidence="5" type="primary">USB1</name>
    <name evidence="7" type="ORF">ASPZODRAFT_25980</name>
</gene>
<feature type="region of interest" description="Disordered" evidence="6">
    <location>
        <begin position="214"/>
        <end position="238"/>
    </location>
</feature>
<dbReference type="STRING" id="1073090.A0A1L9SG32"/>
<dbReference type="GO" id="GO:0005634">
    <property type="term" value="C:nucleus"/>
    <property type="evidence" value="ECO:0007669"/>
    <property type="project" value="UniProtKB-SubCell"/>
</dbReference>
<dbReference type="OrthoDB" id="49151at2759"/>
<dbReference type="Proteomes" id="UP000184188">
    <property type="component" value="Unassembled WGS sequence"/>
</dbReference>
<evidence type="ECO:0000313" key="8">
    <source>
        <dbReference type="Proteomes" id="UP000184188"/>
    </source>
</evidence>
<protein>
    <recommendedName>
        <fullName evidence="5">U6 snRNA phosphodiesterase</fullName>
        <ecNumber evidence="5">3.1.4.-</ecNumber>
    </recommendedName>
</protein>
<dbReference type="Pfam" id="PF09749">
    <property type="entry name" value="HVSL"/>
    <property type="match status" value="1"/>
</dbReference>
<evidence type="ECO:0000313" key="7">
    <source>
        <dbReference type="EMBL" id="OJJ46088.1"/>
    </source>
</evidence>
<dbReference type="PANTHER" id="PTHR13522">
    <property type="entry name" value="U6 SNRNA PHOSPHODIESTERASE 1"/>
    <property type="match status" value="1"/>
</dbReference>
<dbReference type="Gene3D" id="3.90.1140.10">
    <property type="entry name" value="Cyclic phosphodiesterase"/>
    <property type="match status" value="1"/>
</dbReference>
<proteinExistence type="inferred from homology"/>
<keyword evidence="4 5" id="KW-0539">Nucleus</keyword>
<comment type="function">
    <text evidence="5">Phosphodiesterase responsible for the U6 snRNA 3' end processing. Acts as an exoribonuclease (RNase) responsible for trimming the poly(U) tract of the last nucleotides in the pre-U6 snRNA molecule, leading to the formation of mature U6 snRNA.</text>
</comment>
<reference evidence="8" key="1">
    <citation type="journal article" date="2017" name="Genome Biol.">
        <title>Comparative genomics reveals high biological diversity and specific adaptations in the industrially and medically important fungal genus Aspergillus.</title>
        <authorList>
            <person name="de Vries R.P."/>
            <person name="Riley R."/>
            <person name="Wiebenga A."/>
            <person name="Aguilar-Osorio G."/>
            <person name="Amillis S."/>
            <person name="Uchima C.A."/>
            <person name="Anderluh G."/>
            <person name="Asadollahi M."/>
            <person name="Askin M."/>
            <person name="Barry K."/>
            <person name="Battaglia E."/>
            <person name="Bayram O."/>
            <person name="Benocci T."/>
            <person name="Braus-Stromeyer S.A."/>
            <person name="Caldana C."/>
            <person name="Canovas D."/>
            <person name="Cerqueira G.C."/>
            <person name="Chen F."/>
            <person name="Chen W."/>
            <person name="Choi C."/>
            <person name="Clum A."/>
            <person name="Dos Santos R.A."/>
            <person name="Damasio A.R."/>
            <person name="Diallinas G."/>
            <person name="Emri T."/>
            <person name="Fekete E."/>
            <person name="Flipphi M."/>
            <person name="Freyberg S."/>
            <person name="Gallo A."/>
            <person name="Gournas C."/>
            <person name="Habgood R."/>
            <person name="Hainaut M."/>
            <person name="Harispe M.L."/>
            <person name="Henrissat B."/>
            <person name="Hilden K.S."/>
            <person name="Hope R."/>
            <person name="Hossain A."/>
            <person name="Karabika E."/>
            <person name="Karaffa L."/>
            <person name="Karanyi Z."/>
            <person name="Krasevec N."/>
            <person name="Kuo A."/>
            <person name="Kusch H."/>
            <person name="LaButti K."/>
            <person name="Lagendijk E.L."/>
            <person name="Lapidus A."/>
            <person name="Levasseur A."/>
            <person name="Lindquist E."/>
            <person name="Lipzen A."/>
            <person name="Logrieco A.F."/>
            <person name="MacCabe A."/>
            <person name="Maekelae M.R."/>
            <person name="Malavazi I."/>
            <person name="Melin P."/>
            <person name="Meyer V."/>
            <person name="Mielnichuk N."/>
            <person name="Miskei M."/>
            <person name="Molnar A.P."/>
            <person name="Mule G."/>
            <person name="Ngan C.Y."/>
            <person name="Orejas M."/>
            <person name="Orosz E."/>
            <person name="Ouedraogo J.P."/>
            <person name="Overkamp K.M."/>
            <person name="Park H.-S."/>
            <person name="Perrone G."/>
            <person name="Piumi F."/>
            <person name="Punt P.J."/>
            <person name="Ram A.F."/>
            <person name="Ramon A."/>
            <person name="Rauscher S."/>
            <person name="Record E."/>
            <person name="Riano-Pachon D.M."/>
            <person name="Robert V."/>
            <person name="Roehrig J."/>
            <person name="Ruller R."/>
            <person name="Salamov A."/>
            <person name="Salih N.S."/>
            <person name="Samson R.A."/>
            <person name="Sandor E."/>
            <person name="Sanguinetti M."/>
            <person name="Schuetze T."/>
            <person name="Sepcic K."/>
            <person name="Shelest E."/>
            <person name="Sherlock G."/>
            <person name="Sophianopoulou V."/>
            <person name="Squina F.M."/>
            <person name="Sun H."/>
            <person name="Susca A."/>
            <person name="Todd R.B."/>
            <person name="Tsang A."/>
            <person name="Unkles S.E."/>
            <person name="van de Wiele N."/>
            <person name="van Rossen-Uffink D."/>
            <person name="Oliveira J.V."/>
            <person name="Vesth T.C."/>
            <person name="Visser J."/>
            <person name="Yu J.-H."/>
            <person name="Zhou M."/>
            <person name="Andersen M.R."/>
            <person name="Archer D.B."/>
            <person name="Baker S.E."/>
            <person name="Benoit I."/>
            <person name="Brakhage A.A."/>
            <person name="Braus G.H."/>
            <person name="Fischer R."/>
            <person name="Frisvad J.C."/>
            <person name="Goldman G.H."/>
            <person name="Houbraken J."/>
            <person name="Oakley B."/>
            <person name="Pocsi I."/>
            <person name="Scazzocchio C."/>
            <person name="Seiboth B."/>
            <person name="vanKuyk P.A."/>
            <person name="Wortman J."/>
            <person name="Dyer P.S."/>
            <person name="Grigoriev I.V."/>
        </authorList>
    </citation>
    <scope>NUCLEOTIDE SEQUENCE [LARGE SCALE GENOMIC DNA]</scope>
    <source>
        <strain evidence="8">CBS 506.65</strain>
    </source>
</reference>
<feature type="active site" description="Proton donor/acceptor" evidence="5">
    <location>
        <position position="255"/>
    </location>
</feature>
<evidence type="ECO:0000256" key="1">
    <source>
        <dbReference type="ARBA" id="ARBA00022722"/>
    </source>
</evidence>
<comment type="similarity">
    <text evidence="5">Belongs to the 2H phosphoesterase superfamily. USB1 family.</text>
</comment>
<dbReference type="EMBL" id="KV878343">
    <property type="protein sequence ID" value="OJJ46088.1"/>
    <property type="molecule type" value="Genomic_DNA"/>
</dbReference>
<evidence type="ECO:0000256" key="2">
    <source>
        <dbReference type="ARBA" id="ARBA00022801"/>
    </source>
</evidence>
<comment type="subcellular location">
    <subcellularLocation>
        <location evidence="5">Nucleus</location>
    </subcellularLocation>
</comment>
<sequence>MALVQYSDSEAESGSGSESESAHEPLQQPAKKRRLEHRSPTLPPLPAAFHDLYASSTRVSIRDDPNLHGGRKRAIPHVEGNWPTHIYLEWYPSKNDFIKLDQVVTRLEDNSEGNIAIHSLLQSDLGAQLPLHISLSRPVVLQTEQRTPFLATFQHFLQDSNIAAFDVTVEGLDWVSNYEKTRWFLVLRVCKHEKDYLNTLLRLSNSSLAHFGQPPLYGSPHQHGEAKKRQTGPSGGQAKAMDEQQAIQDFSRSFHISLAWCLTEPSPEDKRRAAKADLRALEDLSIRFCSVKAKIGNHVTSLQI</sequence>
<dbReference type="VEuPathDB" id="FungiDB:ASPZODRAFT_25980"/>
<dbReference type="EC" id="3.1.4.-" evidence="5"/>
<dbReference type="InterPro" id="IPR027521">
    <property type="entry name" value="Usb1"/>
</dbReference>
<feature type="active site" description="Proton donor/acceptor" evidence="5">
    <location>
        <position position="132"/>
    </location>
</feature>
<feature type="region of interest" description="Disordered" evidence="6">
    <location>
        <begin position="1"/>
        <end position="47"/>
    </location>
</feature>
<evidence type="ECO:0000256" key="4">
    <source>
        <dbReference type="ARBA" id="ARBA00023242"/>
    </source>
</evidence>
<dbReference type="GO" id="GO:0016829">
    <property type="term" value="F:lyase activity"/>
    <property type="evidence" value="ECO:0007669"/>
    <property type="project" value="UniProtKB-KW"/>
</dbReference>
<evidence type="ECO:0000256" key="5">
    <source>
        <dbReference type="HAMAP-Rule" id="MF_03040"/>
    </source>
</evidence>
<evidence type="ECO:0000256" key="6">
    <source>
        <dbReference type="SAM" id="MobiDB-lite"/>
    </source>
</evidence>
<dbReference type="HAMAP" id="MF_03040">
    <property type="entry name" value="USB1"/>
    <property type="match status" value="1"/>
</dbReference>
<dbReference type="GO" id="GO:1990838">
    <property type="term" value="F:poly(U)-specific exoribonuclease activity, producing 3' uridine cyclic phosphate ends"/>
    <property type="evidence" value="ECO:0007669"/>
    <property type="project" value="UniProtKB-UniRule"/>
</dbReference>
<keyword evidence="2 5" id="KW-0378">Hydrolase</keyword>
<organism evidence="7 8">
    <name type="scientific">Penicilliopsis zonata CBS 506.65</name>
    <dbReference type="NCBI Taxonomy" id="1073090"/>
    <lineage>
        <taxon>Eukaryota</taxon>
        <taxon>Fungi</taxon>
        <taxon>Dikarya</taxon>
        <taxon>Ascomycota</taxon>
        <taxon>Pezizomycotina</taxon>
        <taxon>Eurotiomycetes</taxon>
        <taxon>Eurotiomycetidae</taxon>
        <taxon>Eurotiales</taxon>
        <taxon>Aspergillaceae</taxon>
        <taxon>Penicilliopsis</taxon>
    </lineage>
</organism>
<dbReference type="AlphaFoldDB" id="A0A1L9SG32"/>
<keyword evidence="3" id="KW-0456">Lyase</keyword>
<dbReference type="GO" id="GO:0034477">
    <property type="term" value="P:U6 snRNA 3'-end processing"/>
    <property type="evidence" value="ECO:0007669"/>
    <property type="project" value="UniProtKB-UniRule"/>
</dbReference>
<keyword evidence="1 5" id="KW-0540">Nuclease</keyword>
<dbReference type="PANTHER" id="PTHR13522:SF3">
    <property type="entry name" value="U6 SNRNA PHOSPHODIESTERASE 1"/>
    <property type="match status" value="1"/>
</dbReference>
<accession>A0A1L9SG32</accession>
<name>A0A1L9SG32_9EURO</name>